<gene>
    <name evidence="6" type="primary">LOC101859981</name>
</gene>
<dbReference type="PANTHER" id="PTHR23121">
    <property type="entry name" value="SODIUM-DEPENDENT GLUCOSE TRANSPORTER 1"/>
    <property type="match status" value="1"/>
</dbReference>
<evidence type="ECO:0000313" key="5">
    <source>
        <dbReference type="Proteomes" id="UP000694888"/>
    </source>
</evidence>
<reference evidence="6" key="1">
    <citation type="submission" date="2025-08" db="UniProtKB">
        <authorList>
            <consortium name="RefSeq"/>
        </authorList>
    </citation>
    <scope>IDENTIFICATION</scope>
</reference>
<evidence type="ECO:0000256" key="4">
    <source>
        <dbReference type="SAM" id="MobiDB-lite"/>
    </source>
</evidence>
<evidence type="ECO:0000313" key="6">
    <source>
        <dbReference type="RefSeq" id="XP_012944762.1"/>
    </source>
</evidence>
<evidence type="ECO:0000256" key="3">
    <source>
        <dbReference type="ARBA" id="ARBA00023136"/>
    </source>
</evidence>
<keyword evidence="2" id="KW-1133">Transmembrane helix</keyword>
<dbReference type="GeneID" id="101859981"/>
<sequence length="208" mass="23549">MEHENNRAAEKEDEMMELADQRRTESEALNELTKQSQAKSRWVGWRQKFKDKEYRRKLLRTLWLTMALFSWGISDGQIGPTVLDLQIITSTGVKEGAAFIMARRFGYMAGALMRAWISRKLAGFSLGSAFLIGEASYGLLPNVTAALQLGCNSELMGQWGEQGRSLMQLMHFGYAVAVEDTFTAYLMTFLVKEYREVTKAFAAYVTSI</sequence>
<keyword evidence="5" id="KW-1185">Reference proteome</keyword>
<protein>
    <submittedName>
        <fullName evidence="6">Uncharacterized protein LOC101859981</fullName>
    </submittedName>
</protein>
<feature type="region of interest" description="Disordered" evidence="4">
    <location>
        <begin position="1"/>
        <end position="31"/>
    </location>
</feature>
<name>A0ABM1ABX3_APLCA</name>
<evidence type="ECO:0000256" key="1">
    <source>
        <dbReference type="ARBA" id="ARBA00022692"/>
    </source>
</evidence>
<organism evidence="5 6">
    <name type="scientific">Aplysia californica</name>
    <name type="common">California sea hare</name>
    <dbReference type="NCBI Taxonomy" id="6500"/>
    <lineage>
        <taxon>Eukaryota</taxon>
        <taxon>Metazoa</taxon>
        <taxon>Spiralia</taxon>
        <taxon>Lophotrochozoa</taxon>
        <taxon>Mollusca</taxon>
        <taxon>Gastropoda</taxon>
        <taxon>Heterobranchia</taxon>
        <taxon>Euthyneura</taxon>
        <taxon>Tectipleura</taxon>
        <taxon>Aplysiida</taxon>
        <taxon>Aplysioidea</taxon>
        <taxon>Aplysiidae</taxon>
        <taxon>Aplysia</taxon>
    </lineage>
</organism>
<evidence type="ECO:0000256" key="2">
    <source>
        <dbReference type="ARBA" id="ARBA00022989"/>
    </source>
</evidence>
<dbReference type="Proteomes" id="UP000694888">
    <property type="component" value="Unplaced"/>
</dbReference>
<proteinExistence type="predicted"/>
<keyword evidence="3" id="KW-0472">Membrane</keyword>
<feature type="compositionally biased region" description="Basic and acidic residues" evidence="4">
    <location>
        <begin position="1"/>
        <end position="10"/>
    </location>
</feature>
<dbReference type="PANTHER" id="PTHR23121:SF9">
    <property type="entry name" value="SODIUM-DEPENDENT GLUCOSE TRANSPORTER 1"/>
    <property type="match status" value="1"/>
</dbReference>
<keyword evidence="1" id="KW-0812">Transmembrane</keyword>
<dbReference type="RefSeq" id="XP_012944762.1">
    <property type="nucleotide sequence ID" value="XM_013089308.2"/>
</dbReference>
<accession>A0ABM1ABX3</accession>